<gene>
    <name evidence="3" type="ORF">H735_08630</name>
</gene>
<dbReference type="PATRIC" id="fig|1229493.5.peg.812"/>
<proteinExistence type="predicted"/>
<sequence length="325" mass="35879">GNSSQGGDSLKGGENNGNEPVSFHDKDKSNMLQQSLQGYDSSDRVNESEKAFERLLETATDASTIPTPSAEGKPINTNVGLTAEERSNVKMAKGMILRPLRAALKSKDWVKNSFGRRGERLAQDRLYRALIDGKCMETETVSKSENTAVTTLLDMSSSMKDSMDGGRNSGPRRCDVAEQVMLALSSALDQLKVVNSAYFFQTDENTGSIIRPYKTFKEKAKTMEKRIGITPSGGTPTGEALWKALVDINQRREPRKVIYIITDGCAQSATQLQAGYELAESLGIEIYTVLIGLDWKYDFAQDKFCRVFNARDLGRAFKDITIKSI</sequence>
<evidence type="ECO:0000256" key="1">
    <source>
        <dbReference type="SAM" id="MobiDB-lite"/>
    </source>
</evidence>
<evidence type="ECO:0000313" key="3">
    <source>
        <dbReference type="EMBL" id="KIF53006.1"/>
    </source>
</evidence>
<dbReference type="InterPro" id="IPR002035">
    <property type="entry name" value="VWF_A"/>
</dbReference>
<dbReference type="EMBL" id="JPRD01000015">
    <property type="protein sequence ID" value="KIF53006.1"/>
    <property type="molecule type" value="Genomic_DNA"/>
</dbReference>
<comment type="caution">
    <text evidence="3">The sequence shown here is derived from an EMBL/GenBank/DDBJ whole genome shotgun (WGS) entry which is preliminary data.</text>
</comment>
<dbReference type="Proteomes" id="UP000031586">
    <property type="component" value="Unassembled WGS sequence"/>
</dbReference>
<dbReference type="SUPFAM" id="SSF53300">
    <property type="entry name" value="vWA-like"/>
    <property type="match status" value="1"/>
</dbReference>
<feature type="non-terminal residue" evidence="3">
    <location>
        <position position="1"/>
    </location>
</feature>
<dbReference type="Gene3D" id="3.40.50.410">
    <property type="entry name" value="von Willebrand factor, type A domain"/>
    <property type="match status" value="1"/>
</dbReference>
<dbReference type="PROSITE" id="PS50234">
    <property type="entry name" value="VWFA"/>
    <property type="match status" value="1"/>
</dbReference>
<dbReference type="InterPro" id="IPR036465">
    <property type="entry name" value="vWFA_dom_sf"/>
</dbReference>
<feature type="compositionally biased region" description="Polar residues" evidence="1">
    <location>
        <begin position="30"/>
        <end position="40"/>
    </location>
</feature>
<dbReference type="Pfam" id="PF00092">
    <property type="entry name" value="VWA"/>
    <property type="match status" value="1"/>
</dbReference>
<evidence type="ECO:0000313" key="4">
    <source>
        <dbReference type="Proteomes" id="UP000031586"/>
    </source>
</evidence>
<protein>
    <recommendedName>
        <fullName evidence="2">VWFA domain-containing protein</fullName>
    </recommendedName>
</protein>
<dbReference type="RefSeq" id="WP_042979779.1">
    <property type="nucleotide sequence ID" value="NZ_JPRD01000015.1"/>
</dbReference>
<feature type="domain" description="VWFA" evidence="2">
    <location>
        <begin position="148"/>
        <end position="325"/>
    </location>
</feature>
<name>A0A0C1ZIE6_9VIBR</name>
<organism evidence="3 4">
    <name type="scientific">Vibrio owensii CAIM 1854 = LMG 25443</name>
    <dbReference type="NCBI Taxonomy" id="1229493"/>
    <lineage>
        <taxon>Bacteria</taxon>
        <taxon>Pseudomonadati</taxon>
        <taxon>Pseudomonadota</taxon>
        <taxon>Gammaproteobacteria</taxon>
        <taxon>Vibrionales</taxon>
        <taxon>Vibrionaceae</taxon>
        <taxon>Vibrio</taxon>
    </lineage>
</organism>
<accession>A0A0C1ZIE6</accession>
<reference evidence="3 4" key="1">
    <citation type="submission" date="2014-07" db="EMBL/GenBank/DDBJ databases">
        <title>Unique and conserved regions in Vibrio harveyi and related species in comparison with the shrimp pathogen Vibrio harveyi CAIM 1792.</title>
        <authorList>
            <person name="Espinoza-Valles I."/>
            <person name="Vora G."/>
            <person name="Leekitcharoenphon P."/>
            <person name="Ussery D."/>
            <person name="Hoj L."/>
            <person name="Gomez-Gil B."/>
        </authorList>
    </citation>
    <scope>NUCLEOTIDE SEQUENCE [LARGE SCALE GENOMIC DNA]</scope>
    <source>
        <strain evidence="4">CAIM 1854 / LMG 25443</strain>
    </source>
</reference>
<dbReference type="AlphaFoldDB" id="A0A0C1ZIE6"/>
<evidence type="ECO:0000259" key="2">
    <source>
        <dbReference type="PROSITE" id="PS50234"/>
    </source>
</evidence>
<feature type="region of interest" description="Disordered" evidence="1">
    <location>
        <begin position="1"/>
        <end position="48"/>
    </location>
</feature>